<proteinExistence type="predicted"/>
<reference evidence="2" key="1">
    <citation type="submission" date="2009-10" db="EMBL/GenBank/DDBJ databases">
        <title>The genome sequence of Streptomyces sviceus strain ATCC 29083.</title>
        <authorList>
            <consortium name="The Broad Institute Genome Sequencing Platform"/>
            <consortium name="Broad Institute Microbial Sequencing Center"/>
            <person name="Fischbach M."/>
            <person name="Godfrey P."/>
            <person name="Ward D."/>
            <person name="Young S."/>
            <person name="Zeng Q."/>
            <person name="Koehrsen M."/>
            <person name="Alvarado L."/>
            <person name="Berlin A.M."/>
            <person name="Bochicchio J."/>
            <person name="Borenstein D."/>
            <person name="Chapman S.B."/>
            <person name="Chen Z."/>
            <person name="Engels R."/>
            <person name="Freedman E."/>
            <person name="Gellesch M."/>
            <person name="Goldberg J."/>
            <person name="Griggs A."/>
            <person name="Gujja S."/>
            <person name="Heilman E.R."/>
            <person name="Heiman D.I."/>
            <person name="Hepburn T.A."/>
            <person name="Howarth C."/>
            <person name="Jen D."/>
            <person name="Larson L."/>
            <person name="Lewis B."/>
            <person name="Mehta T."/>
            <person name="Park D."/>
            <person name="Pearson M."/>
            <person name="Richards J."/>
            <person name="Roberts A."/>
            <person name="Saif S."/>
            <person name="Shea T.D."/>
            <person name="Shenoy N."/>
            <person name="Sisk P."/>
            <person name="Stolte C."/>
            <person name="Sykes S.N."/>
            <person name="Thomson T."/>
            <person name="Walk T."/>
            <person name="White J."/>
            <person name="Yandava C."/>
            <person name="Straight P."/>
            <person name="Clardy J."/>
            <person name="Hung D."/>
            <person name="Kolter R."/>
            <person name="Mekalanos J."/>
            <person name="Walker S."/>
            <person name="Walsh C.T."/>
            <person name="Wieland-Brown L.C."/>
            <person name="Haas B."/>
            <person name="Nusbaum C."/>
            <person name="Birren B."/>
        </authorList>
    </citation>
    <scope>NUCLEOTIDE SEQUENCE [LARGE SCALE GENOMIC DNA]</scope>
    <source>
        <strain evidence="2">ATCC 29083</strain>
    </source>
</reference>
<evidence type="ECO:0000313" key="2">
    <source>
        <dbReference type="EMBL" id="EDY56078.1"/>
    </source>
</evidence>
<sequence>MPYCQTQRKRATAVRLGRYLDVEITLVHEAGMVMPGLTVMCGALRILRERGTAGPGAAGPALPCRLPDEVRTRTPNSPTPKGRYEPGTHHFTEPG</sequence>
<dbReference type="Proteomes" id="UP000002785">
    <property type="component" value="Chromosome"/>
</dbReference>
<evidence type="ECO:0000256" key="1">
    <source>
        <dbReference type="SAM" id="MobiDB-lite"/>
    </source>
</evidence>
<keyword evidence="3" id="KW-1185">Reference proteome</keyword>
<evidence type="ECO:0000313" key="3">
    <source>
        <dbReference type="Proteomes" id="UP000002785"/>
    </source>
</evidence>
<dbReference type="HOGENOM" id="CLU_2371650_0_0_11"/>
<gene>
    <name evidence="2" type="ORF">SSEG_02840</name>
</gene>
<feature type="compositionally biased region" description="Basic and acidic residues" evidence="1">
    <location>
        <begin position="82"/>
        <end position="95"/>
    </location>
</feature>
<dbReference type="EMBL" id="CM000951">
    <property type="protein sequence ID" value="EDY56078.1"/>
    <property type="molecule type" value="Genomic_DNA"/>
</dbReference>
<accession>B5HTC3</accession>
<protein>
    <submittedName>
        <fullName evidence="2">Uncharacterized protein</fullName>
    </submittedName>
</protein>
<name>B5HTC3_STRX2</name>
<feature type="region of interest" description="Disordered" evidence="1">
    <location>
        <begin position="52"/>
        <end position="95"/>
    </location>
</feature>
<dbReference type="AlphaFoldDB" id="B5HTC3"/>
<organism evidence="2 3">
    <name type="scientific">Streptomyces sviceus (strain ATCC 29083 / DSM 924 / JCM 4929 / NBRC 13980 / NCIMB 11184 / NRRL 5439 / UC 5370)</name>
    <dbReference type="NCBI Taxonomy" id="463191"/>
    <lineage>
        <taxon>Bacteria</taxon>
        <taxon>Bacillati</taxon>
        <taxon>Actinomycetota</taxon>
        <taxon>Actinomycetes</taxon>
        <taxon>Kitasatosporales</taxon>
        <taxon>Streptomycetaceae</taxon>
        <taxon>Streptomyces</taxon>
    </lineage>
</organism>